<comment type="caution">
    <text evidence="3">The sequence shown here is derived from an EMBL/GenBank/DDBJ whole genome shotgun (WGS) entry which is preliminary data.</text>
</comment>
<keyword evidence="1" id="KW-0472">Membrane</keyword>
<feature type="transmembrane region" description="Helical" evidence="1">
    <location>
        <begin position="226"/>
        <end position="246"/>
    </location>
</feature>
<accession>S7U2T7</accession>
<dbReference type="InterPro" id="IPR050256">
    <property type="entry name" value="Glycosyltransferase_2"/>
</dbReference>
<dbReference type="Proteomes" id="UP000014977">
    <property type="component" value="Unassembled WGS sequence"/>
</dbReference>
<dbReference type="PANTHER" id="PTHR48090:SF7">
    <property type="entry name" value="RFBJ PROTEIN"/>
    <property type="match status" value="1"/>
</dbReference>
<dbReference type="eggNOG" id="COG0463">
    <property type="taxonomic scope" value="Bacteria"/>
</dbReference>
<dbReference type="STRING" id="897.B2D07_11170"/>
<proteinExistence type="predicted"/>
<evidence type="ECO:0000256" key="1">
    <source>
        <dbReference type="SAM" id="Phobius"/>
    </source>
</evidence>
<dbReference type="Pfam" id="PF00535">
    <property type="entry name" value="Glycos_transf_2"/>
    <property type="match status" value="1"/>
</dbReference>
<dbReference type="PANTHER" id="PTHR48090">
    <property type="entry name" value="UNDECAPRENYL-PHOSPHATE 4-DEOXY-4-FORMAMIDO-L-ARABINOSE TRANSFERASE-RELATED"/>
    <property type="match status" value="1"/>
</dbReference>
<keyword evidence="1" id="KW-1133">Transmembrane helix</keyword>
<dbReference type="InterPro" id="IPR001173">
    <property type="entry name" value="Glyco_trans_2-like"/>
</dbReference>
<evidence type="ECO:0000313" key="4">
    <source>
        <dbReference type="Proteomes" id="UP000014977"/>
    </source>
</evidence>
<dbReference type="OrthoDB" id="9811884at2"/>
<dbReference type="EMBL" id="ATHJ01000043">
    <property type="protein sequence ID" value="EPR43756.1"/>
    <property type="molecule type" value="Genomic_DNA"/>
</dbReference>
<sequence length="317" mass="35534">MNQNISVIIPARNEGETIGGIVGRIRSLHPEFEIIVIDDGSTDDTAQKAHEAGAQVYRHPYNIGNGAAIKSGIRMGVGDVFVFMDGDGQHNPEDIARLLEYFPDYDMVVGARGSGGQASFERAVGNKAYNWLASYVTKFRVKDLTSGFRAVKAEIARSYLYLLPNTYSYPTTMTLGVLRDGNSVRYVPIDIGKRTAGKSRISVFRDGVRFFMIITKICTLYSPMRVFLPVSFAMFMAGLAHYGYAFVTSGRFTNMTALLFMNALVIFMMGLVSEQICQMRFERRSSERPVKKFSPKPQDRQKHINIIIDNPRAPDYE</sequence>
<protein>
    <submittedName>
        <fullName evidence="3">Glycosyl transferase family 2</fullName>
    </submittedName>
</protein>
<keyword evidence="4" id="KW-1185">Reference proteome</keyword>
<dbReference type="GO" id="GO:0016740">
    <property type="term" value="F:transferase activity"/>
    <property type="evidence" value="ECO:0007669"/>
    <property type="project" value="UniProtKB-KW"/>
</dbReference>
<evidence type="ECO:0000313" key="3">
    <source>
        <dbReference type="EMBL" id="EPR43756.1"/>
    </source>
</evidence>
<feature type="domain" description="Glycosyltransferase 2-like" evidence="2">
    <location>
        <begin position="6"/>
        <end position="150"/>
    </location>
</feature>
<reference evidence="3 4" key="1">
    <citation type="journal article" date="2013" name="Genome Announc.">
        <title>Draft genome sequences for three mercury-methylating, sulfate-reducing bacteria.</title>
        <authorList>
            <person name="Brown S.D."/>
            <person name="Hurt R.A.Jr."/>
            <person name="Gilmour C.C."/>
            <person name="Elias D.A."/>
        </authorList>
    </citation>
    <scope>NUCLEOTIDE SEQUENCE [LARGE SCALE GENOMIC DNA]</scope>
    <source>
        <strain evidence="3 4">DSM 2059</strain>
    </source>
</reference>
<keyword evidence="1" id="KW-0812">Transmembrane</keyword>
<gene>
    <name evidence="3" type="ORF">dsmv_1156</name>
</gene>
<dbReference type="Gene3D" id="3.90.550.10">
    <property type="entry name" value="Spore Coat Polysaccharide Biosynthesis Protein SpsA, Chain A"/>
    <property type="match status" value="1"/>
</dbReference>
<keyword evidence="3" id="KW-0808">Transferase</keyword>
<dbReference type="SUPFAM" id="SSF53448">
    <property type="entry name" value="Nucleotide-diphospho-sugar transferases"/>
    <property type="match status" value="1"/>
</dbReference>
<dbReference type="CDD" id="cd04179">
    <property type="entry name" value="DPM_DPG-synthase_like"/>
    <property type="match status" value="1"/>
</dbReference>
<feature type="transmembrane region" description="Helical" evidence="1">
    <location>
        <begin position="252"/>
        <end position="273"/>
    </location>
</feature>
<dbReference type="PATRIC" id="fig|1121405.3.peg.433"/>
<dbReference type="InterPro" id="IPR029044">
    <property type="entry name" value="Nucleotide-diphossugar_trans"/>
</dbReference>
<organism evidence="3 4">
    <name type="scientific">Desulfococcus multivorans DSM 2059</name>
    <dbReference type="NCBI Taxonomy" id="1121405"/>
    <lineage>
        <taxon>Bacteria</taxon>
        <taxon>Pseudomonadati</taxon>
        <taxon>Thermodesulfobacteriota</taxon>
        <taxon>Desulfobacteria</taxon>
        <taxon>Desulfobacterales</taxon>
        <taxon>Desulfococcaceae</taxon>
        <taxon>Desulfococcus</taxon>
    </lineage>
</organism>
<dbReference type="RefSeq" id="WP_020875476.1">
    <property type="nucleotide sequence ID" value="NZ_ATHJ01000043.1"/>
</dbReference>
<evidence type="ECO:0000259" key="2">
    <source>
        <dbReference type="Pfam" id="PF00535"/>
    </source>
</evidence>
<name>S7U2T7_DESML</name>
<dbReference type="AlphaFoldDB" id="S7U2T7"/>